<evidence type="ECO:0000313" key="2">
    <source>
        <dbReference type="EMBL" id="OMO93931.1"/>
    </source>
</evidence>
<sequence length="56" mass="6505">MAMMETLTQLMKGNGKQEEQNHVSEEQKLAALGIEGEFREKRSKKWFVREGLKIIP</sequence>
<proteinExistence type="predicted"/>
<feature type="compositionally biased region" description="Polar residues" evidence="1">
    <location>
        <begin position="1"/>
        <end position="11"/>
    </location>
</feature>
<evidence type="ECO:0000256" key="1">
    <source>
        <dbReference type="SAM" id="MobiDB-lite"/>
    </source>
</evidence>
<evidence type="ECO:0000313" key="3">
    <source>
        <dbReference type="Proteomes" id="UP000188268"/>
    </source>
</evidence>
<dbReference type="Proteomes" id="UP000188268">
    <property type="component" value="Unassembled WGS sequence"/>
</dbReference>
<dbReference type="Gramene" id="OMO93931">
    <property type="protein sequence ID" value="OMO93931"/>
    <property type="gene ID" value="CCACVL1_06261"/>
</dbReference>
<organism evidence="2 3">
    <name type="scientific">Corchorus capsularis</name>
    <name type="common">Jute</name>
    <dbReference type="NCBI Taxonomy" id="210143"/>
    <lineage>
        <taxon>Eukaryota</taxon>
        <taxon>Viridiplantae</taxon>
        <taxon>Streptophyta</taxon>
        <taxon>Embryophyta</taxon>
        <taxon>Tracheophyta</taxon>
        <taxon>Spermatophyta</taxon>
        <taxon>Magnoliopsida</taxon>
        <taxon>eudicotyledons</taxon>
        <taxon>Gunneridae</taxon>
        <taxon>Pentapetalae</taxon>
        <taxon>rosids</taxon>
        <taxon>malvids</taxon>
        <taxon>Malvales</taxon>
        <taxon>Malvaceae</taxon>
        <taxon>Grewioideae</taxon>
        <taxon>Apeibeae</taxon>
        <taxon>Corchorus</taxon>
    </lineage>
</organism>
<gene>
    <name evidence="2" type="ORF">CCACVL1_06261</name>
</gene>
<dbReference type="EMBL" id="AWWV01008009">
    <property type="protein sequence ID" value="OMO93931.1"/>
    <property type="molecule type" value="Genomic_DNA"/>
</dbReference>
<accession>A0A1R3JGL5</accession>
<dbReference type="AlphaFoldDB" id="A0A1R3JGL5"/>
<name>A0A1R3JGL5_COCAP</name>
<comment type="caution">
    <text evidence="2">The sequence shown here is derived from an EMBL/GenBank/DDBJ whole genome shotgun (WGS) entry which is preliminary data.</text>
</comment>
<keyword evidence="3" id="KW-1185">Reference proteome</keyword>
<reference evidence="2 3" key="1">
    <citation type="submission" date="2013-09" db="EMBL/GenBank/DDBJ databases">
        <title>Corchorus capsularis genome sequencing.</title>
        <authorList>
            <person name="Alam M."/>
            <person name="Haque M.S."/>
            <person name="Islam M.S."/>
            <person name="Emdad E.M."/>
            <person name="Islam M.M."/>
            <person name="Ahmed B."/>
            <person name="Halim A."/>
            <person name="Hossen Q.M.M."/>
            <person name="Hossain M.Z."/>
            <person name="Ahmed R."/>
            <person name="Khan M.M."/>
            <person name="Islam R."/>
            <person name="Rashid M.M."/>
            <person name="Khan S.A."/>
            <person name="Rahman M.S."/>
            <person name="Alam M."/>
        </authorList>
    </citation>
    <scope>NUCLEOTIDE SEQUENCE [LARGE SCALE GENOMIC DNA]</scope>
    <source>
        <strain evidence="3">cv. CVL-1</strain>
        <tissue evidence="2">Whole seedling</tissue>
    </source>
</reference>
<protein>
    <submittedName>
        <fullName evidence="2">Uncharacterized protein</fullName>
    </submittedName>
</protein>
<feature type="region of interest" description="Disordered" evidence="1">
    <location>
        <begin position="1"/>
        <end position="23"/>
    </location>
</feature>